<proteinExistence type="predicted"/>
<feature type="compositionally biased region" description="Basic and acidic residues" evidence="1">
    <location>
        <begin position="113"/>
        <end position="142"/>
    </location>
</feature>
<feature type="region of interest" description="Disordered" evidence="1">
    <location>
        <begin position="1"/>
        <end position="95"/>
    </location>
</feature>
<dbReference type="OrthoDB" id="425619at2759"/>
<comment type="caution">
    <text evidence="2">The sequence shown here is derived from an EMBL/GenBank/DDBJ whole genome shotgun (WGS) entry which is preliminary data.</text>
</comment>
<organism evidence="2 3">
    <name type="scientific">Parnassius apollo</name>
    <name type="common">Apollo butterfly</name>
    <name type="synonym">Papilio apollo</name>
    <dbReference type="NCBI Taxonomy" id="110799"/>
    <lineage>
        <taxon>Eukaryota</taxon>
        <taxon>Metazoa</taxon>
        <taxon>Ecdysozoa</taxon>
        <taxon>Arthropoda</taxon>
        <taxon>Hexapoda</taxon>
        <taxon>Insecta</taxon>
        <taxon>Pterygota</taxon>
        <taxon>Neoptera</taxon>
        <taxon>Endopterygota</taxon>
        <taxon>Lepidoptera</taxon>
        <taxon>Glossata</taxon>
        <taxon>Ditrysia</taxon>
        <taxon>Papilionoidea</taxon>
        <taxon>Papilionidae</taxon>
        <taxon>Parnassiinae</taxon>
        <taxon>Parnassini</taxon>
        <taxon>Parnassius</taxon>
        <taxon>Parnassius</taxon>
    </lineage>
</organism>
<dbReference type="Proteomes" id="UP000691718">
    <property type="component" value="Unassembled WGS sequence"/>
</dbReference>
<reference evidence="2" key="1">
    <citation type="submission" date="2021-04" db="EMBL/GenBank/DDBJ databases">
        <authorList>
            <person name="Tunstrom K."/>
        </authorList>
    </citation>
    <scope>NUCLEOTIDE SEQUENCE</scope>
</reference>
<protein>
    <submittedName>
        <fullName evidence="2">(apollo) hypothetical protein</fullName>
    </submittedName>
</protein>
<evidence type="ECO:0000313" key="2">
    <source>
        <dbReference type="EMBL" id="CAG5025626.1"/>
    </source>
</evidence>
<feature type="compositionally biased region" description="Low complexity" evidence="1">
    <location>
        <begin position="40"/>
        <end position="55"/>
    </location>
</feature>
<accession>A0A8S3XHI4</accession>
<evidence type="ECO:0000256" key="1">
    <source>
        <dbReference type="SAM" id="MobiDB-lite"/>
    </source>
</evidence>
<feature type="compositionally biased region" description="Basic and acidic residues" evidence="1">
    <location>
        <begin position="1"/>
        <end position="26"/>
    </location>
</feature>
<dbReference type="PANTHER" id="PTHR45823">
    <property type="entry name" value="T-SNARE COILED-COIL HOMOLOGY DOMAIN-CONTAINING PROTEIN"/>
    <property type="match status" value="1"/>
</dbReference>
<feature type="region of interest" description="Disordered" evidence="1">
    <location>
        <begin position="113"/>
        <end position="151"/>
    </location>
</feature>
<dbReference type="PANTHER" id="PTHR45823:SF1">
    <property type="entry name" value="T-SNARE COILED-COIL HOMOLOGY DOMAIN-CONTAINING PROTEIN"/>
    <property type="match status" value="1"/>
</dbReference>
<dbReference type="EMBL" id="CAJQZP010001172">
    <property type="protein sequence ID" value="CAG5025626.1"/>
    <property type="molecule type" value="Genomic_DNA"/>
</dbReference>
<name>A0A8S3XHI4_PARAO</name>
<dbReference type="AlphaFoldDB" id="A0A8S3XHI4"/>
<sequence length="358" mass="40919">MAILPKEETEGVRTRSQRQQETDQRRFGGATPQTSGGQLPTTEAGPSAASTPAAPDLGALMMMLQERARQQAEQERRLEGQLRGGQEEQARWLKEQQEEQARWLKEQQKEQARQLKEQQEEQARRQEEQARQQAEQSRRLEELLQGGQEEQARRLEEQMLLMKDFHATFGKEVAQHDNHLSEAETRIDQVNNRVDNVMADMKKSLDELKLGDGTTAPVVATTPSLRGFKVPPFDGTSSWSAYKIQFEAVMEANGWNKIQAMTALTLGLRDQALTVLEALGKKVTYEQLLEALEARYGDAHLEHVFRVQLGKIACKCATTKTCSSGPLRRRRWLDEKHTSLYLRSLKGNWCRHRRHPRP</sequence>
<feature type="compositionally biased region" description="Basic and acidic residues" evidence="1">
    <location>
        <begin position="66"/>
        <end position="95"/>
    </location>
</feature>
<gene>
    <name evidence="2" type="ORF">PAPOLLO_LOCUS18429</name>
</gene>
<evidence type="ECO:0000313" key="3">
    <source>
        <dbReference type="Proteomes" id="UP000691718"/>
    </source>
</evidence>
<keyword evidence="3" id="KW-1185">Reference proteome</keyword>